<name>A0A7C8VJX3_ORBOL</name>
<reference evidence="3 4" key="1">
    <citation type="submission" date="2020-01" db="EMBL/GenBank/DDBJ databases">
        <authorList>
            <person name="Palmer J.M."/>
        </authorList>
    </citation>
    <scope>NUCLEOTIDE SEQUENCE [LARGE SCALE GENOMIC DNA]</scope>
    <source>
        <strain evidence="3 4">TWF970</strain>
    </source>
</reference>
<feature type="compositionally biased region" description="Polar residues" evidence="1">
    <location>
        <begin position="119"/>
        <end position="130"/>
    </location>
</feature>
<gene>
    <name evidence="3" type="ORF">TWF970_011142</name>
</gene>
<feature type="transmembrane region" description="Helical" evidence="2">
    <location>
        <begin position="268"/>
        <end position="291"/>
    </location>
</feature>
<protein>
    <submittedName>
        <fullName evidence="3">Uncharacterized protein</fullName>
    </submittedName>
</protein>
<dbReference type="Proteomes" id="UP000474640">
    <property type="component" value="Unassembled WGS sequence"/>
</dbReference>
<proteinExistence type="predicted"/>
<keyword evidence="2" id="KW-0472">Membrane</keyword>
<evidence type="ECO:0000313" key="4">
    <source>
        <dbReference type="Proteomes" id="UP000474640"/>
    </source>
</evidence>
<evidence type="ECO:0000256" key="1">
    <source>
        <dbReference type="SAM" id="MobiDB-lite"/>
    </source>
</evidence>
<keyword evidence="2" id="KW-1133">Transmembrane helix</keyword>
<dbReference type="OrthoDB" id="5418363at2759"/>
<organism evidence="3 4">
    <name type="scientific">Orbilia oligospora</name>
    <name type="common">Nematode-trapping fungus</name>
    <name type="synonym">Arthrobotrys oligospora</name>
    <dbReference type="NCBI Taxonomy" id="2813651"/>
    <lineage>
        <taxon>Eukaryota</taxon>
        <taxon>Fungi</taxon>
        <taxon>Dikarya</taxon>
        <taxon>Ascomycota</taxon>
        <taxon>Pezizomycotina</taxon>
        <taxon>Orbiliomycetes</taxon>
        <taxon>Orbiliales</taxon>
        <taxon>Orbiliaceae</taxon>
        <taxon>Orbilia</taxon>
    </lineage>
</organism>
<feature type="compositionally biased region" description="Polar residues" evidence="1">
    <location>
        <begin position="22"/>
        <end position="38"/>
    </location>
</feature>
<feature type="region of interest" description="Disordered" evidence="1">
    <location>
        <begin position="106"/>
        <end position="130"/>
    </location>
</feature>
<evidence type="ECO:0000313" key="3">
    <source>
        <dbReference type="EMBL" id="KAF3284866.1"/>
    </source>
</evidence>
<comment type="caution">
    <text evidence="3">The sequence shown here is derived from an EMBL/GenBank/DDBJ whole genome shotgun (WGS) entry which is preliminary data.</text>
</comment>
<feature type="compositionally biased region" description="Low complexity" evidence="1">
    <location>
        <begin position="39"/>
        <end position="52"/>
    </location>
</feature>
<dbReference type="EMBL" id="JAABOJ010000008">
    <property type="protein sequence ID" value="KAF3284866.1"/>
    <property type="molecule type" value="Genomic_DNA"/>
</dbReference>
<sequence>MPPIQHTFGTTGNVPSHPGAGITQTPQNGPLQTNNPYFSQPTPSPSTLLVPPLLLPPPSSETNKAEEQQQYTSSSSPSSFPIAVSLSHNYAHESTYPQVLSTYTHESTYPQPAPHTTYAHAQNPYNNYNDAAQLPQEPIPAYTRDGQNDSPDLLAARREYIDVETQIQNETTELNHYLTNPSENFTMITSLQNSIRKLYIRQGALMQRIQDLQDPNSYAFRQSQAMTTTANYPNNQTPLIYDGNEQEREADRNRALALANYTVKPRQKLTGCICLFILIIIVAFVIIALVVSNKKKQR</sequence>
<evidence type="ECO:0000256" key="2">
    <source>
        <dbReference type="SAM" id="Phobius"/>
    </source>
</evidence>
<dbReference type="AlphaFoldDB" id="A0A7C8VJX3"/>
<keyword evidence="2" id="KW-0812">Transmembrane</keyword>
<feature type="region of interest" description="Disordered" evidence="1">
    <location>
        <begin position="1"/>
        <end position="79"/>
    </location>
</feature>
<accession>A0A7C8VJX3</accession>